<protein>
    <submittedName>
        <fullName evidence="2">DinB family protein</fullName>
    </submittedName>
</protein>
<proteinExistence type="predicted"/>
<comment type="caution">
    <text evidence="2">The sequence shown here is derived from an EMBL/GenBank/DDBJ whole genome shotgun (WGS) entry which is preliminary data.</text>
</comment>
<dbReference type="SUPFAM" id="SSF109854">
    <property type="entry name" value="DinB/YfiT-like putative metalloenzymes"/>
    <property type="match status" value="1"/>
</dbReference>
<reference evidence="2 3" key="1">
    <citation type="submission" date="2024-09" db="EMBL/GenBank/DDBJ databases">
        <authorList>
            <person name="Sun Q."/>
            <person name="Mori K."/>
        </authorList>
    </citation>
    <scope>NUCLEOTIDE SEQUENCE [LARGE SCALE GENOMIC DNA]</scope>
    <source>
        <strain evidence="2 3">TISTR 2452</strain>
    </source>
</reference>
<dbReference type="Pfam" id="PF12867">
    <property type="entry name" value="DinB_2"/>
    <property type="match status" value="1"/>
</dbReference>
<organism evidence="2 3">
    <name type="scientific">Paenibacillus aurantiacus</name>
    <dbReference type="NCBI Taxonomy" id="1936118"/>
    <lineage>
        <taxon>Bacteria</taxon>
        <taxon>Bacillati</taxon>
        <taxon>Bacillota</taxon>
        <taxon>Bacilli</taxon>
        <taxon>Bacillales</taxon>
        <taxon>Paenibacillaceae</taxon>
        <taxon>Paenibacillus</taxon>
    </lineage>
</organism>
<dbReference type="InterPro" id="IPR024775">
    <property type="entry name" value="DinB-like"/>
</dbReference>
<dbReference type="Gene3D" id="1.20.120.450">
    <property type="entry name" value="dinb family like domain"/>
    <property type="match status" value="1"/>
</dbReference>
<dbReference type="Proteomes" id="UP001589747">
    <property type="component" value="Unassembled WGS sequence"/>
</dbReference>
<feature type="domain" description="DinB-like" evidence="1">
    <location>
        <begin position="28"/>
        <end position="150"/>
    </location>
</feature>
<accession>A0ABV5KTS2</accession>
<gene>
    <name evidence="2" type="ORF">ACFFSY_22085</name>
</gene>
<dbReference type="EMBL" id="JBHMDO010000034">
    <property type="protein sequence ID" value="MFB9328634.1"/>
    <property type="molecule type" value="Genomic_DNA"/>
</dbReference>
<sequence length="166" mass="18979">MSAIHANQLIVQFEHAWEKLAWNVPFKTAIEGLNEQEAEWKPVESVNSIRQIVKHCLFYNERMLYRLRGLPIPERLKRETNTATFHADTDESGQAGWEAECARAIGIFEQIRAALAEATAEKLDESLGETTLGNELSLWVMHDAFHSGQIVLLRKQMGKWKSPYEA</sequence>
<evidence type="ECO:0000259" key="1">
    <source>
        <dbReference type="Pfam" id="PF12867"/>
    </source>
</evidence>
<evidence type="ECO:0000313" key="2">
    <source>
        <dbReference type="EMBL" id="MFB9328634.1"/>
    </source>
</evidence>
<dbReference type="RefSeq" id="WP_377498125.1">
    <property type="nucleotide sequence ID" value="NZ_JBHMDO010000034.1"/>
</dbReference>
<keyword evidence="3" id="KW-1185">Reference proteome</keyword>
<name>A0ABV5KTS2_9BACL</name>
<evidence type="ECO:0000313" key="3">
    <source>
        <dbReference type="Proteomes" id="UP001589747"/>
    </source>
</evidence>
<dbReference type="InterPro" id="IPR034660">
    <property type="entry name" value="DinB/YfiT-like"/>
</dbReference>